<dbReference type="EMBL" id="CAMKVN010004579">
    <property type="protein sequence ID" value="CAI2187345.1"/>
    <property type="molecule type" value="Genomic_DNA"/>
</dbReference>
<gene>
    <name evidence="1" type="ORF">FWILDA_LOCUS13033</name>
</gene>
<sequence length="57" mass="6409">MPVNPNQLAVGKNIRFRSNGQIHGGKIQKIDGKNITVFDNTYKKDVDIDLDDIIEVL</sequence>
<dbReference type="AlphaFoldDB" id="A0A9W4T1T7"/>
<protein>
    <submittedName>
        <fullName evidence="1">4779_t:CDS:1</fullName>
    </submittedName>
</protein>
<organism evidence="1 2">
    <name type="scientific">Funneliformis geosporum</name>
    <dbReference type="NCBI Taxonomy" id="1117311"/>
    <lineage>
        <taxon>Eukaryota</taxon>
        <taxon>Fungi</taxon>
        <taxon>Fungi incertae sedis</taxon>
        <taxon>Mucoromycota</taxon>
        <taxon>Glomeromycotina</taxon>
        <taxon>Glomeromycetes</taxon>
        <taxon>Glomerales</taxon>
        <taxon>Glomeraceae</taxon>
        <taxon>Funneliformis</taxon>
    </lineage>
</organism>
<proteinExistence type="predicted"/>
<accession>A0A9W4T1T7</accession>
<keyword evidence="2" id="KW-1185">Reference proteome</keyword>
<comment type="caution">
    <text evidence="1">The sequence shown here is derived from an EMBL/GenBank/DDBJ whole genome shotgun (WGS) entry which is preliminary data.</text>
</comment>
<name>A0A9W4T1T7_9GLOM</name>
<reference evidence="1" key="1">
    <citation type="submission" date="2022-08" db="EMBL/GenBank/DDBJ databases">
        <authorList>
            <person name="Kallberg Y."/>
            <person name="Tangrot J."/>
            <person name="Rosling A."/>
        </authorList>
    </citation>
    <scope>NUCLEOTIDE SEQUENCE</scope>
    <source>
        <strain evidence="1">Wild A</strain>
    </source>
</reference>
<dbReference type="OrthoDB" id="10341527at2759"/>
<dbReference type="Proteomes" id="UP001153678">
    <property type="component" value="Unassembled WGS sequence"/>
</dbReference>
<evidence type="ECO:0000313" key="2">
    <source>
        <dbReference type="Proteomes" id="UP001153678"/>
    </source>
</evidence>
<evidence type="ECO:0000313" key="1">
    <source>
        <dbReference type="EMBL" id="CAI2187345.1"/>
    </source>
</evidence>